<feature type="transmembrane region" description="Helical" evidence="1">
    <location>
        <begin position="25"/>
        <end position="42"/>
    </location>
</feature>
<gene>
    <name evidence="2" type="ORF">CK203_062996</name>
</gene>
<organism evidence="2 3">
    <name type="scientific">Vitis vinifera</name>
    <name type="common">Grape</name>
    <dbReference type="NCBI Taxonomy" id="29760"/>
    <lineage>
        <taxon>Eukaryota</taxon>
        <taxon>Viridiplantae</taxon>
        <taxon>Streptophyta</taxon>
        <taxon>Embryophyta</taxon>
        <taxon>Tracheophyta</taxon>
        <taxon>Spermatophyta</taxon>
        <taxon>Magnoliopsida</taxon>
        <taxon>eudicotyledons</taxon>
        <taxon>Gunneridae</taxon>
        <taxon>Pentapetalae</taxon>
        <taxon>rosids</taxon>
        <taxon>Vitales</taxon>
        <taxon>Vitaceae</taxon>
        <taxon>Viteae</taxon>
        <taxon>Vitis</taxon>
    </lineage>
</organism>
<evidence type="ECO:0000313" key="2">
    <source>
        <dbReference type="EMBL" id="RVW68739.1"/>
    </source>
</evidence>
<sequence>MRVHNMMSQEDRVSKPMILYKRSKVDGVILGTLFIIPFSLILDRPPFQLILVRDSISSHGALVPFVLIPKDTNEIVDLDVHIVTCSERVTQPPLAKARPFKGIGFKHIKVEYVISPENLIHMLTANKATCIVFSADDLPPGGPDHTLTLYIIVGYLGHRVPSILLENGSTLNVCPLATVMALGFGPSDFKPSTQSTKAYDST</sequence>
<keyword evidence="1" id="KW-1133">Transmembrane helix</keyword>
<dbReference type="Proteomes" id="UP000288805">
    <property type="component" value="Unassembled WGS sequence"/>
</dbReference>
<evidence type="ECO:0000313" key="3">
    <source>
        <dbReference type="Proteomes" id="UP000288805"/>
    </source>
</evidence>
<name>A0A438G935_VITVI</name>
<protein>
    <submittedName>
        <fullName evidence="2">Uncharacterized protein</fullName>
    </submittedName>
</protein>
<keyword evidence="1" id="KW-0472">Membrane</keyword>
<proteinExistence type="predicted"/>
<evidence type="ECO:0000256" key="1">
    <source>
        <dbReference type="SAM" id="Phobius"/>
    </source>
</evidence>
<accession>A0A438G935</accession>
<reference evidence="2 3" key="1">
    <citation type="journal article" date="2018" name="PLoS Genet.">
        <title>Population sequencing reveals clonal diversity and ancestral inbreeding in the grapevine cultivar Chardonnay.</title>
        <authorList>
            <person name="Roach M.J."/>
            <person name="Johnson D.L."/>
            <person name="Bohlmann J."/>
            <person name="van Vuuren H.J."/>
            <person name="Jones S.J."/>
            <person name="Pretorius I.S."/>
            <person name="Schmidt S.A."/>
            <person name="Borneman A.R."/>
        </authorList>
    </citation>
    <scope>NUCLEOTIDE SEQUENCE [LARGE SCALE GENOMIC DNA]</scope>
    <source>
        <strain evidence="3">cv. Chardonnay</strain>
        <tissue evidence="2">Leaf</tissue>
    </source>
</reference>
<keyword evidence="1" id="KW-0812">Transmembrane</keyword>
<dbReference type="AlphaFoldDB" id="A0A438G935"/>
<comment type="caution">
    <text evidence="2">The sequence shown here is derived from an EMBL/GenBank/DDBJ whole genome shotgun (WGS) entry which is preliminary data.</text>
</comment>
<dbReference type="EMBL" id="QGNW01000521">
    <property type="protein sequence ID" value="RVW68739.1"/>
    <property type="molecule type" value="Genomic_DNA"/>
</dbReference>